<organism evidence="1 2">
    <name type="scientific">Bacillus cereus</name>
    <dbReference type="NCBI Taxonomy" id="1396"/>
    <lineage>
        <taxon>Bacteria</taxon>
        <taxon>Bacillati</taxon>
        <taxon>Bacillota</taxon>
        <taxon>Bacilli</taxon>
        <taxon>Bacillales</taxon>
        <taxon>Bacillaceae</taxon>
        <taxon>Bacillus</taxon>
        <taxon>Bacillus cereus group</taxon>
    </lineage>
</organism>
<sequence>MKLPELKKNCQNTVEVAASKLTEKSEVEVKYTVKQAAVNVKTPETRLDITSSISIKNESPSYMIINLETTSKVRSYREYSQEDLQLREQSILALLEYWKGYKQLKDIDRLFFRMSNETLAFIHSTDNAGLTEVPPIKNLFSIIYTSNGNSKLFRENQPDNKLAHMLLLTEEVNQLQEENPTFSSKKFRNTFFALLDTTFYYQNKYFNLKVENDDVVVIDNEDKQEMTRLPIETGVMKKVLDKVEEETKLYNLLHPPIVNFKFVINEYFLLRFKNKEDERLEDMIREFNEVLANEDAESEFVEMKTILEAARREGNKHLRPTEVISKFVMPEEELPVFKEHFNKEFTIYKIKTEKNYWFFMDSNVKSDSWVFVSQEDKLPAEAEQTAFSVVEERLDKDLMAEVDAILQKLQNLKGKCKSTKLDYPISNSHKSILEAANSQFGLKWREKIETTK</sequence>
<evidence type="ECO:0000313" key="2">
    <source>
        <dbReference type="Proteomes" id="UP000219922"/>
    </source>
</evidence>
<gene>
    <name evidence="1" type="ORF">CON36_28215</name>
</gene>
<dbReference type="RefSeq" id="WP_098006096.1">
    <property type="nucleotide sequence ID" value="NZ_NVMX01000056.1"/>
</dbReference>
<dbReference type="Proteomes" id="UP000219922">
    <property type="component" value="Unassembled WGS sequence"/>
</dbReference>
<accession>A0A9X6SUX3</accession>
<protein>
    <submittedName>
        <fullName evidence="1">Uncharacterized protein</fullName>
    </submittedName>
</protein>
<reference evidence="1 2" key="1">
    <citation type="submission" date="2017-09" db="EMBL/GenBank/DDBJ databases">
        <title>Large-scale bioinformatics analysis of Bacillus genomes uncovers conserved roles of natural products in bacterial physiology.</title>
        <authorList>
            <consortium name="Agbiome Team Llc"/>
            <person name="Bleich R.M."/>
            <person name="Grubbs K.J."/>
            <person name="Santa Maria K.C."/>
            <person name="Allen S.E."/>
            <person name="Farag S."/>
            <person name="Shank E.A."/>
            <person name="Bowers A."/>
        </authorList>
    </citation>
    <scope>NUCLEOTIDE SEQUENCE [LARGE SCALE GENOMIC DNA]</scope>
    <source>
        <strain evidence="1 2">AFS092789</strain>
    </source>
</reference>
<name>A0A9X6SUX3_BACCE</name>
<evidence type="ECO:0000313" key="1">
    <source>
        <dbReference type="EMBL" id="PDZ95439.1"/>
    </source>
</evidence>
<comment type="caution">
    <text evidence="1">The sequence shown here is derived from an EMBL/GenBank/DDBJ whole genome shotgun (WGS) entry which is preliminary data.</text>
</comment>
<dbReference type="EMBL" id="NVMX01000056">
    <property type="protein sequence ID" value="PDZ95439.1"/>
    <property type="molecule type" value="Genomic_DNA"/>
</dbReference>
<proteinExistence type="predicted"/>
<dbReference type="AlphaFoldDB" id="A0A9X6SUX3"/>